<evidence type="ECO:0000259" key="6">
    <source>
        <dbReference type="PROSITE" id="PS51194"/>
    </source>
</evidence>
<feature type="domain" description="Helicase C-terminal" evidence="6">
    <location>
        <begin position="1"/>
        <end position="137"/>
    </location>
</feature>
<feature type="region of interest" description="Disordered" evidence="5">
    <location>
        <begin position="303"/>
        <end position="372"/>
    </location>
</feature>
<proteinExistence type="predicted"/>
<evidence type="ECO:0000256" key="2">
    <source>
        <dbReference type="ARBA" id="ARBA00022801"/>
    </source>
</evidence>
<comment type="caution">
    <text evidence="7">The sequence shown here is derived from an EMBL/GenBank/DDBJ whole genome shotgun (WGS) entry which is preliminary data.</text>
</comment>
<accession>A0AAN8WDG5</accession>
<feature type="compositionally biased region" description="Polar residues" evidence="5">
    <location>
        <begin position="1182"/>
        <end position="1200"/>
    </location>
</feature>
<keyword evidence="4" id="KW-0067">ATP-binding</keyword>
<evidence type="ECO:0000256" key="5">
    <source>
        <dbReference type="SAM" id="MobiDB-lite"/>
    </source>
</evidence>
<feature type="region of interest" description="Disordered" evidence="5">
    <location>
        <begin position="1756"/>
        <end position="1803"/>
    </location>
</feature>
<dbReference type="GO" id="GO:0005524">
    <property type="term" value="F:ATP binding"/>
    <property type="evidence" value="ECO:0007669"/>
    <property type="project" value="UniProtKB-KW"/>
</dbReference>
<dbReference type="SUPFAM" id="SSF52540">
    <property type="entry name" value="P-loop containing nucleoside triphosphate hydrolases"/>
    <property type="match status" value="1"/>
</dbReference>
<dbReference type="Gene3D" id="3.40.50.300">
    <property type="entry name" value="P-loop containing nucleotide triphosphate hydrolases"/>
    <property type="match status" value="1"/>
</dbReference>
<evidence type="ECO:0000313" key="8">
    <source>
        <dbReference type="Proteomes" id="UP001381693"/>
    </source>
</evidence>
<dbReference type="InterPro" id="IPR027417">
    <property type="entry name" value="P-loop_NTPase"/>
</dbReference>
<protein>
    <recommendedName>
        <fullName evidence="6">Helicase C-terminal domain-containing protein</fullName>
    </recommendedName>
</protein>
<keyword evidence="8" id="KW-1185">Reference proteome</keyword>
<dbReference type="EMBL" id="JAXCGZ010022767">
    <property type="protein sequence ID" value="KAK7024488.1"/>
    <property type="molecule type" value="Genomic_DNA"/>
</dbReference>
<dbReference type="SMART" id="SM00490">
    <property type="entry name" value="HELICc"/>
    <property type="match status" value="1"/>
</dbReference>
<feature type="region of interest" description="Disordered" evidence="5">
    <location>
        <begin position="1379"/>
        <end position="1406"/>
    </location>
</feature>
<dbReference type="InterPro" id="IPR031879">
    <property type="entry name" value="FANCM-MHF-bd"/>
</dbReference>
<evidence type="ECO:0000256" key="4">
    <source>
        <dbReference type="ARBA" id="ARBA00022840"/>
    </source>
</evidence>
<dbReference type="Pfam" id="PF00271">
    <property type="entry name" value="Helicase_C"/>
    <property type="match status" value="1"/>
</dbReference>
<dbReference type="GO" id="GO:0043138">
    <property type="term" value="F:3'-5' DNA helicase activity"/>
    <property type="evidence" value="ECO:0007669"/>
    <property type="project" value="TreeGrafter"/>
</dbReference>
<dbReference type="PANTHER" id="PTHR14025:SF20">
    <property type="entry name" value="FANCONI ANEMIA GROUP M PROTEIN"/>
    <property type="match status" value="1"/>
</dbReference>
<keyword evidence="3" id="KW-0347">Helicase</keyword>
<keyword evidence="2" id="KW-0378">Hydrolase</keyword>
<reference evidence="7 8" key="1">
    <citation type="submission" date="2023-11" db="EMBL/GenBank/DDBJ databases">
        <title>Halocaridina rubra genome assembly.</title>
        <authorList>
            <person name="Smith C."/>
        </authorList>
    </citation>
    <scope>NUCLEOTIDE SEQUENCE [LARGE SCALE GENOMIC DNA]</scope>
    <source>
        <strain evidence="7">EP-1</strain>
        <tissue evidence="7">Whole</tissue>
    </source>
</reference>
<evidence type="ECO:0000313" key="7">
    <source>
        <dbReference type="EMBL" id="KAK7024488.1"/>
    </source>
</evidence>
<organism evidence="7 8">
    <name type="scientific">Halocaridina rubra</name>
    <name type="common">Hawaiian red shrimp</name>
    <dbReference type="NCBI Taxonomy" id="373956"/>
    <lineage>
        <taxon>Eukaryota</taxon>
        <taxon>Metazoa</taxon>
        <taxon>Ecdysozoa</taxon>
        <taxon>Arthropoda</taxon>
        <taxon>Crustacea</taxon>
        <taxon>Multicrustacea</taxon>
        <taxon>Malacostraca</taxon>
        <taxon>Eumalacostraca</taxon>
        <taxon>Eucarida</taxon>
        <taxon>Decapoda</taxon>
        <taxon>Pleocyemata</taxon>
        <taxon>Caridea</taxon>
        <taxon>Atyoidea</taxon>
        <taxon>Atyidae</taxon>
        <taxon>Halocaridina</taxon>
    </lineage>
</organism>
<dbReference type="GO" id="GO:0045003">
    <property type="term" value="P:double-strand break repair via synthesis-dependent strand annealing"/>
    <property type="evidence" value="ECO:0007669"/>
    <property type="project" value="TreeGrafter"/>
</dbReference>
<feature type="compositionally biased region" description="Polar residues" evidence="5">
    <location>
        <begin position="1379"/>
        <end position="1400"/>
    </location>
</feature>
<feature type="region of interest" description="Disordered" evidence="5">
    <location>
        <begin position="637"/>
        <end position="663"/>
    </location>
</feature>
<feature type="compositionally biased region" description="Low complexity" evidence="5">
    <location>
        <begin position="1788"/>
        <end position="1797"/>
    </location>
</feature>
<dbReference type="PROSITE" id="PS51194">
    <property type="entry name" value="HELICASE_CTER"/>
    <property type="match status" value="1"/>
</dbReference>
<evidence type="ECO:0000256" key="1">
    <source>
        <dbReference type="ARBA" id="ARBA00022741"/>
    </source>
</evidence>
<dbReference type="Pfam" id="PF16783">
    <property type="entry name" value="FANCM-MHF_bd"/>
    <property type="match status" value="1"/>
</dbReference>
<feature type="region of interest" description="Disordered" evidence="5">
    <location>
        <begin position="1153"/>
        <end position="1215"/>
    </location>
</feature>
<feature type="non-terminal residue" evidence="7">
    <location>
        <position position="1803"/>
    </location>
</feature>
<dbReference type="InterPro" id="IPR001650">
    <property type="entry name" value="Helicase_C-like"/>
</dbReference>
<dbReference type="GO" id="GO:0000400">
    <property type="term" value="F:four-way junction DNA binding"/>
    <property type="evidence" value="ECO:0007669"/>
    <property type="project" value="TreeGrafter"/>
</dbReference>
<dbReference type="GO" id="GO:0016787">
    <property type="term" value="F:hydrolase activity"/>
    <property type="evidence" value="ECO:0007669"/>
    <property type="project" value="UniProtKB-KW"/>
</dbReference>
<dbReference type="PANTHER" id="PTHR14025">
    <property type="entry name" value="FANCONI ANEMIA GROUP M FANCM FAMILY MEMBER"/>
    <property type="match status" value="1"/>
</dbReference>
<gene>
    <name evidence="7" type="ORF">SK128_010800</name>
</gene>
<feature type="compositionally biased region" description="Basic and acidic residues" evidence="5">
    <location>
        <begin position="358"/>
        <end position="372"/>
    </location>
</feature>
<sequence>MLRHHQPLVKPMSFIGQGSGKRERKGITQKEQLMVVKQFKEGGFNTLISTCVGEEGLDIGDVDLIICYDAPKSPIRLVQRMGRTGRKREGRIVVLVTAGKEEQMYNQSQYQKKYINSALADQKKISQYLFTNCAQLIPPGLTPTCQKLHMTRNEWDSKPKSVRKRNALTSFSSKTSSACTSSSLHKVKQSLLSEEERHWWKETLWVPQSDIKTVPQPSMVCLTKKRDDNETSNRNIIKLGIYQPWQTTLQPTHHFGHSLKSKHLVQLTEFIDLHTHLDLDDDPYGLEMAAFFDESYVKDASPLGKKHQVTSAPDKPKSGPKSVANRGSNKNKKIKNNNLITTLFSQMNSKNVKKLNQRNKDPNDELDKRPHENNVIDNDVIILDNDIDVDKMEGGRGSHISLSGENSNVRRTESMPKTTILSKVKLSDTEIQLPSTFKHELNNQSSKFTSSPLLSEVVPYHPVSPFIVRTPPDLSSFADDLEDPPSPSDVVQVVDDWLEKHSRVIKQKYNNERTVLDSEGIAHDLSPTIRRFVTAREKTEVSDAENSKDSDIDKSDETKGMFSYITERNVNNSSDDELPDLLNLVQGFVVKETIVPRDKGLNIISDNVEYRNKSNRESSNPVRLVQGTSVKENVVPIDKGPSIISDNNENRNESYMENPSPEIGGKIRSSKVRFALDDDILLDVEEISPIISSTYREPIRNNIKASTPKVCVKRLFQGTTSDLTVIKKPSPSEKESFAITPVMKSSVIRKVIKENASPIKENLTITPVMKSSVICKVIKETSSPNEKGSLDITPAMKSSCIRKVIKETSSPNEKESSAVTPVMKSSVIRKVIKETSSPIKKESLAVTPNVKGSVIQRVIKETSLPNEMDSLAIAAGMKSCVIHKVIKETSPNEKESSAITSNLKHSVNIHKVIKETSSPIEMEDLTVTPIMKTSLIHHAKGENTNVKNDSSAKAAPMSVMDRIRSKLIKFSVPENTVAVTNSVSSPPKCSRILIKTPTANSVLSQNKELVHSDGITTPIDRRNFSFSEDKMSKVGSPKITKTSSPVVRSIEFLEKDLFHTVRCKTAKSPLEKPSSLSKISAPPLPQSGDCSVNFDLGFDDDIFADMELTALVQKEERQVADNLAQSNSVNAENKSQLLLRVTQIMELVNQTESQISPSHSCGGLASTKPSLSLKDNEKNQDRLTNLNVTPPTDNSVASGSEKSKTARKLSLSSRKAKAVKDDVSPISPNSLLNGLNFDDDFDLDPEKQIPVKEDSINFDLLGTEEFEPDVNLSVGRPEARHHENTNEEISEFLDQDVMRPWKMKSDLSFKDKSYNQNMASLVHSRENSKTLSTSDTFRDCGKVDFPVLKSPGAKPLSQDDSFLLKRRQKMSCNIIESDSEVHTFSSSESDTSNPRSSKNQMKIRKKHELSAFEDGDCDFKETRRIINQKQVLMQKTEDNKKPHKQRKGSKFIEYEADVSDDSIVVSTDESENDNQYDINDSFVDDAPEPSQDPKVDIKAVYLKSIVSPVRNVVIPRCRPATFISDTDEEEDEEEDSFVVGNDVVEYNTEYMGDSMLAEDTIMLQAILENFKDNAPKSSVVMPKNKRKRIISIDSSSSSEEENLNIENKIKLTDDIIEKRLLDKTDCEKISYKKLKCALPVPKNISNKEKEQNCVANIKVVKHCGASSARIDVTQVLPTKMEEIIQPVESKKLCRINSDVGRTRSNGGVLQGFEENNKFCSISKDVGSTKTYGELQGTRESSGMQLKSIDITGKSNNGFSVPTSNTKISRYDPSLTSYLGSHSGKVSEESTLTSTTASNKKAMP</sequence>
<name>A0AAN8WDG5_HALRR</name>
<keyword evidence="1" id="KW-0547">Nucleotide-binding</keyword>
<dbReference type="Proteomes" id="UP001381693">
    <property type="component" value="Unassembled WGS sequence"/>
</dbReference>
<dbReference type="GO" id="GO:0009378">
    <property type="term" value="F:four-way junction helicase activity"/>
    <property type="evidence" value="ECO:0007669"/>
    <property type="project" value="TreeGrafter"/>
</dbReference>
<feature type="compositionally biased region" description="Polar residues" evidence="5">
    <location>
        <begin position="1756"/>
        <end position="1779"/>
    </location>
</feature>
<evidence type="ECO:0000256" key="3">
    <source>
        <dbReference type="ARBA" id="ARBA00022806"/>
    </source>
</evidence>
<dbReference type="GO" id="GO:0036297">
    <property type="term" value="P:interstrand cross-link repair"/>
    <property type="evidence" value="ECO:0007669"/>
    <property type="project" value="TreeGrafter"/>
</dbReference>